<evidence type="ECO:0000313" key="2">
    <source>
        <dbReference type="EMBL" id="JAD22759.1"/>
    </source>
</evidence>
<sequence>MAHDRRGHERSCFADGDGDSDRGEDRWLRRW</sequence>
<reference evidence="2" key="2">
    <citation type="journal article" date="2015" name="Data Brief">
        <title>Shoot transcriptome of the giant reed, Arundo donax.</title>
        <authorList>
            <person name="Barrero R.A."/>
            <person name="Guerrero F.D."/>
            <person name="Moolhuijzen P."/>
            <person name="Goolsby J.A."/>
            <person name="Tidwell J."/>
            <person name="Bellgard S.E."/>
            <person name="Bellgard M.I."/>
        </authorList>
    </citation>
    <scope>NUCLEOTIDE SEQUENCE</scope>
    <source>
        <tissue evidence="2">Shoot tissue taken approximately 20 cm above the soil surface</tissue>
    </source>
</reference>
<dbReference type="AlphaFoldDB" id="A0A0A8YA56"/>
<feature type="region of interest" description="Disordered" evidence="1">
    <location>
        <begin position="1"/>
        <end position="31"/>
    </location>
</feature>
<feature type="compositionally biased region" description="Basic and acidic residues" evidence="1">
    <location>
        <begin position="19"/>
        <end position="31"/>
    </location>
</feature>
<accession>A0A0A8YA56</accession>
<dbReference type="EMBL" id="GBRH01275136">
    <property type="protein sequence ID" value="JAD22759.1"/>
    <property type="molecule type" value="Transcribed_RNA"/>
</dbReference>
<organism evidence="2">
    <name type="scientific">Arundo donax</name>
    <name type="common">Giant reed</name>
    <name type="synonym">Donax arundinaceus</name>
    <dbReference type="NCBI Taxonomy" id="35708"/>
    <lineage>
        <taxon>Eukaryota</taxon>
        <taxon>Viridiplantae</taxon>
        <taxon>Streptophyta</taxon>
        <taxon>Embryophyta</taxon>
        <taxon>Tracheophyta</taxon>
        <taxon>Spermatophyta</taxon>
        <taxon>Magnoliopsida</taxon>
        <taxon>Liliopsida</taxon>
        <taxon>Poales</taxon>
        <taxon>Poaceae</taxon>
        <taxon>PACMAD clade</taxon>
        <taxon>Arundinoideae</taxon>
        <taxon>Arundineae</taxon>
        <taxon>Arundo</taxon>
    </lineage>
</organism>
<protein>
    <submittedName>
        <fullName evidence="2">Uncharacterized protein</fullName>
    </submittedName>
</protein>
<feature type="compositionally biased region" description="Basic and acidic residues" evidence="1">
    <location>
        <begin position="1"/>
        <end position="12"/>
    </location>
</feature>
<proteinExistence type="predicted"/>
<name>A0A0A8YA56_ARUDO</name>
<reference evidence="2" key="1">
    <citation type="submission" date="2014-09" db="EMBL/GenBank/DDBJ databases">
        <authorList>
            <person name="Magalhaes I.L.F."/>
            <person name="Oliveira U."/>
            <person name="Santos F.R."/>
            <person name="Vidigal T.H.D.A."/>
            <person name="Brescovit A.D."/>
            <person name="Santos A.J."/>
        </authorList>
    </citation>
    <scope>NUCLEOTIDE SEQUENCE</scope>
    <source>
        <tissue evidence="2">Shoot tissue taken approximately 20 cm above the soil surface</tissue>
    </source>
</reference>
<evidence type="ECO:0000256" key="1">
    <source>
        <dbReference type="SAM" id="MobiDB-lite"/>
    </source>
</evidence>